<evidence type="ECO:0000256" key="3">
    <source>
        <dbReference type="ARBA" id="ARBA00023295"/>
    </source>
</evidence>
<dbReference type="GO" id="GO:0004553">
    <property type="term" value="F:hydrolase activity, hydrolyzing O-glycosyl compounds"/>
    <property type="evidence" value="ECO:0007669"/>
    <property type="project" value="InterPro"/>
</dbReference>
<reference evidence="4" key="1">
    <citation type="journal article" date="2014" name="Front. Microbiol.">
        <title>High frequency of phylogenetically diverse reductive dehalogenase-homologous genes in deep subseafloor sedimentary metagenomes.</title>
        <authorList>
            <person name="Kawai M."/>
            <person name="Futagami T."/>
            <person name="Toyoda A."/>
            <person name="Takaki Y."/>
            <person name="Nishi S."/>
            <person name="Hori S."/>
            <person name="Arai W."/>
            <person name="Tsubouchi T."/>
            <person name="Morono Y."/>
            <person name="Uchiyama I."/>
            <person name="Ito T."/>
            <person name="Fujiyama A."/>
            <person name="Inagaki F."/>
            <person name="Takami H."/>
        </authorList>
    </citation>
    <scope>NUCLEOTIDE SEQUENCE</scope>
    <source>
        <strain evidence="4">Expedition CK06-06</strain>
    </source>
</reference>
<comment type="caution">
    <text evidence="4">The sequence shown here is derived from an EMBL/GenBank/DDBJ whole genome shotgun (WGS) entry which is preliminary data.</text>
</comment>
<protein>
    <recommendedName>
        <fullName evidence="5">Beta-xylosidase C-terminal Concanavalin A-like domain-containing protein</fullName>
    </recommendedName>
</protein>
<sequence>MSWDGKALLDEGKVIYHGHGAEAAKIYKIDGYYYIFMAEWIEGDRKQLVLRSKSIYGPFERRIVMERGKGVSRSVCQGALVQAADGSWWYSHQLVQHREKIKGTFAGRTTGSSYEGRSQWLIPVKWQDGW</sequence>
<evidence type="ECO:0008006" key="5">
    <source>
        <dbReference type="Google" id="ProtNLM"/>
    </source>
</evidence>
<comment type="similarity">
    <text evidence="1">Belongs to the glycosyl hydrolase 43 family.</text>
</comment>
<dbReference type="SUPFAM" id="SSF75005">
    <property type="entry name" value="Arabinanase/levansucrase/invertase"/>
    <property type="match status" value="1"/>
</dbReference>
<dbReference type="PANTHER" id="PTHR42812:SF12">
    <property type="entry name" value="BETA-XYLOSIDASE-RELATED"/>
    <property type="match status" value="1"/>
</dbReference>
<dbReference type="EMBL" id="BARW01039843">
    <property type="protein sequence ID" value="GAJ23080.1"/>
    <property type="molecule type" value="Genomic_DNA"/>
</dbReference>
<proteinExistence type="inferred from homology"/>
<gene>
    <name evidence="4" type="ORF">S12H4_60509</name>
</gene>
<dbReference type="Gene3D" id="2.115.10.20">
    <property type="entry name" value="Glycosyl hydrolase domain, family 43"/>
    <property type="match status" value="1"/>
</dbReference>
<feature type="non-terminal residue" evidence="4">
    <location>
        <position position="130"/>
    </location>
</feature>
<keyword evidence="3" id="KW-0326">Glycosidase</keyword>
<dbReference type="InterPro" id="IPR023296">
    <property type="entry name" value="Glyco_hydro_beta-prop_sf"/>
</dbReference>
<dbReference type="InterPro" id="IPR051795">
    <property type="entry name" value="Glycosyl_Hydrlase_43"/>
</dbReference>
<keyword evidence="2" id="KW-0378">Hydrolase</keyword>
<name>X1W248_9ZZZZ</name>
<evidence type="ECO:0000256" key="1">
    <source>
        <dbReference type="ARBA" id="ARBA00009865"/>
    </source>
</evidence>
<dbReference type="Pfam" id="PF04616">
    <property type="entry name" value="Glyco_hydro_43"/>
    <property type="match status" value="1"/>
</dbReference>
<dbReference type="AlphaFoldDB" id="X1W248"/>
<evidence type="ECO:0000256" key="2">
    <source>
        <dbReference type="ARBA" id="ARBA00022801"/>
    </source>
</evidence>
<organism evidence="4">
    <name type="scientific">marine sediment metagenome</name>
    <dbReference type="NCBI Taxonomy" id="412755"/>
    <lineage>
        <taxon>unclassified sequences</taxon>
        <taxon>metagenomes</taxon>
        <taxon>ecological metagenomes</taxon>
    </lineage>
</organism>
<evidence type="ECO:0000313" key="4">
    <source>
        <dbReference type="EMBL" id="GAJ23080.1"/>
    </source>
</evidence>
<dbReference type="InterPro" id="IPR006710">
    <property type="entry name" value="Glyco_hydro_43"/>
</dbReference>
<dbReference type="PANTHER" id="PTHR42812">
    <property type="entry name" value="BETA-XYLOSIDASE"/>
    <property type="match status" value="1"/>
</dbReference>
<dbReference type="GO" id="GO:0005975">
    <property type="term" value="P:carbohydrate metabolic process"/>
    <property type="evidence" value="ECO:0007669"/>
    <property type="project" value="InterPro"/>
</dbReference>
<accession>X1W248</accession>